<name>A0A8H3BSW1_9AGAM</name>
<dbReference type="PANTHER" id="PTHR10366:SF564">
    <property type="entry name" value="STEROL-4-ALPHA-CARBOXYLATE 3-DEHYDROGENASE, DECARBOXYLATING"/>
    <property type="match status" value="1"/>
</dbReference>
<dbReference type="PANTHER" id="PTHR10366">
    <property type="entry name" value="NAD DEPENDENT EPIMERASE/DEHYDRATASE"/>
    <property type="match status" value="1"/>
</dbReference>
<evidence type="ECO:0000256" key="1">
    <source>
        <dbReference type="ARBA" id="ARBA00023002"/>
    </source>
</evidence>
<evidence type="ECO:0000256" key="2">
    <source>
        <dbReference type="ARBA" id="ARBA00023445"/>
    </source>
</evidence>
<reference evidence="4" key="1">
    <citation type="submission" date="2021-01" db="EMBL/GenBank/DDBJ databases">
        <authorList>
            <person name="Kaushik A."/>
        </authorList>
    </citation>
    <scope>NUCLEOTIDE SEQUENCE</scope>
    <source>
        <strain evidence="4">Type strain: AG8-Rh-89/</strain>
    </source>
</reference>
<dbReference type="AlphaFoldDB" id="A0A8H3BSW1"/>
<accession>A0A8H3BSW1</accession>
<organism evidence="4 5">
    <name type="scientific">Rhizoctonia solani</name>
    <dbReference type="NCBI Taxonomy" id="456999"/>
    <lineage>
        <taxon>Eukaryota</taxon>
        <taxon>Fungi</taxon>
        <taxon>Dikarya</taxon>
        <taxon>Basidiomycota</taxon>
        <taxon>Agaricomycotina</taxon>
        <taxon>Agaricomycetes</taxon>
        <taxon>Cantharellales</taxon>
        <taxon>Ceratobasidiaceae</taxon>
        <taxon>Rhizoctonia</taxon>
    </lineage>
</organism>
<feature type="domain" description="NAD-dependent epimerase/dehydratase" evidence="3">
    <location>
        <begin position="34"/>
        <end position="232"/>
    </location>
</feature>
<dbReference type="Pfam" id="PF01370">
    <property type="entry name" value="Epimerase"/>
    <property type="match status" value="1"/>
</dbReference>
<dbReference type="InterPro" id="IPR036291">
    <property type="entry name" value="NAD(P)-bd_dom_sf"/>
</dbReference>
<dbReference type="EMBL" id="CAJMWZ010002808">
    <property type="protein sequence ID" value="CAE6463224.1"/>
    <property type="molecule type" value="Genomic_DNA"/>
</dbReference>
<dbReference type="InterPro" id="IPR050425">
    <property type="entry name" value="NAD(P)_dehydrat-like"/>
</dbReference>
<gene>
    <name evidence="4" type="ORF">RDB_LOCUS54033</name>
</gene>
<dbReference type="Proteomes" id="UP000663850">
    <property type="component" value="Unassembled WGS sequence"/>
</dbReference>
<evidence type="ECO:0000313" key="5">
    <source>
        <dbReference type="Proteomes" id="UP000663850"/>
    </source>
</evidence>
<dbReference type="GO" id="GO:0016616">
    <property type="term" value="F:oxidoreductase activity, acting on the CH-OH group of donors, NAD or NADP as acceptor"/>
    <property type="evidence" value="ECO:0007669"/>
    <property type="project" value="TreeGrafter"/>
</dbReference>
<dbReference type="SUPFAM" id="SSF51735">
    <property type="entry name" value="NAD(P)-binding Rossmann-fold domains"/>
    <property type="match status" value="1"/>
</dbReference>
<evidence type="ECO:0000313" key="4">
    <source>
        <dbReference type="EMBL" id="CAE6463224.1"/>
    </source>
</evidence>
<comment type="caution">
    <text evidence="4">The sequence shown here is derived from an EMBL/GenBank/DDBJ whole genome shotgun (WGS) entry which is preliminary data.</text>
</comment>
<proteinExistence type="inferred from homology"/>
<comment type="similarity">
    <text evidence="2">Belongs to the NAD(P)-dependent epimerase/dehydratase family. Dihydroflavonol-4-reductase subfamily.</text>
</comment>
<keyword evidence="1" id="KW-0560">Oxidoreductase</keyword>
<evidence type="ECO:0000259" key="3">
    <source>
        <dbReference type="Pfam" id="PF01370"/>
    </source>
</evidence>
<sequence length="263" mass="29196">MFSFKSEELFDPSQREIIWSICSKYTETNFSIVQDDVFDEAVEGVDGIAHIASPFHLQADDPQDLIGPAVKGTVGILKSINKYGSSFQRVVITSSAAAIVDATKPIGSHYTEENWNEYSPKQIEEKGKNAAPIDKYRSSKTLAEKAAWAYVDSNKPKWDIVTVNPPMVFGPLLHQVESPESLNTSIASLYKILHAKEETPKEVLLAPTFNFIDVCDVALAHVRALEVLEAGGRRLIIAGGPYCWQDICKHTRISPTVITRIYL</sequence>
<protein>
    <recommendedName>
        <fullName evidence="3">NAD-dependent epimerase/dehydratase domain-containing protein</fullName>
    </recommendedName>
</protein>
<dbReference type="Gene3D" id="3.40.50.720">
    <property type="entry name" value="NAD(P)-binding Rossmann-like Domain"/>
    <property type="match status" value="1"/>
</dbReference>
<dbReference type="InterPro" id="IPR001509">
    <property type="entry name" value="Epimerase_deHydtase"/>
</dbReference>